<evidence type="ECO:0000313" key="2">
    <source>
        <dbReference type="EMBL" id="KAH7297584.1"/>
    </source>
</evidence>
<keyword evidence="1" id="KW-0472">Membrane</keyword>
<protein>
    <submittedName>
        <fullName evidence="2">Uncharacterized protein</fullName>
    </submittedName>
</protein>
<evidence type="ECO:0000256" key="1">
    <source>
        <dbReference type="SAM" id="Phobius"/>
    </source>
</evidence>
<reference evidence="2" key="1">
    <citation type="submission" date="2021-08" db="EMBL/GenBank/DDBJ databases">
        <title>WGS assembly of Ceratopteris richardii.</title>
        <authorList>
            <person name="Marchant D.B."/>
            <person name="Chen G."/>
            <person name="Jenkins J."/>
            <person name="Shu S."/>
            <person name="Leebens-Mack J."/>
            <person name="Grimwood J."/>
            <person name="Schmutz J."/>
            <person name="Soltis P."/>
            <person name="Soltis D."/>
            <person name="Chen Z.-H."/>
        </authorList>
    </citation>
    <scope>NUCLEOTIDE SEQUENCE</scope>
    <source>
        <strain evidence="2">Whitten #5841</strain>
        <tissue evidence="2">Leaf</tissue>
    </source>
</reference>
<dbReference type="AlphaFoldDB" id="A0A8T2RP63"/>
<keyword evidence="3" id="KW-1185">Reference proteome</keyword>
<comment type="caution">
    <text evidence="2">The sequence shown here is derived from an EMBL/GenBank/DDBJ whole genome shotgun (WGS) entry which is preliminary data.</text>
</comment>
<proteinExistence type="predicted"/>
<evidence type="ECO:0000313" key="3">
    <source>
        <dbReference type="Proteomes" id="UP000825935"/>
    </source>
</evidence>
<organism evidence="2 3">
    <name type="scientific">Ceratopteris richardii</name>
    <name type="common">Triangle waterfern</name>
    <dbReference type="NCBI Taxonomy" id="49495"/>
    <lineage>
        <taxon>Eukaryota</taxon>
        <taxon>Viridiplantae</taxon>
        <taxon>Streptophyta</taxon>
        <taxon>Embryophyta</taxon>
        <taxon>Tracheophyta</taxon>
        <taxon>Polypodiopsida</taxon>
        <taxon>Polypodiidae</taxon>
        <taxon>Polypodiales</taxon>
        <taxon>Pteridineae</taxon>
        <taxon>Pteridaceae</taxon>
        <taxon>Parkerioideae</taxon>
        <taxon>Ceratopteris</taxon>
    </lineage>
</organism>
<dbReference type="Proteomes" id="UP000825935">
    <property type="component" value="Chromosome 25"/>
</dbReference>
<feature type="transmembrane region" description="Helical" evidence="1">
    <location>
        <begin position="65"/>
        <end position="87"/>
    </location>
</feature>
<dbReference type="EMBL" id="CM035430">
    <property type="protein sequence ID" value="KAH7297584.1"/>
    <property type="molecule type" value="Genomic_DNA"/>
</dbReference>
<accession>A0A8T2RP63</accession>
<sequence length="103" mass="12143">MRSVVISLQEKLNERDDLLLSLQQQENLDYKQRLDIEMKISIYKETLETLGFSEDSYNDDSNMSIAISCLLVNIGLMSLFTCITFQVDIKNLNILRFRFNWRV</sequence>
<name>A0A8T2RP63_CERRI</name>
<gene>
    <name evidence="2" type="ORF">KP509_25G002400</name>
</gene>
<keyword evidence="1" id="KW-0812">Transmembrane</keyword>
<keyword evidence="1" id="KW-1133">Transmembrane helix</keyword>